<dbReference type="GO" id="GO:0008061">
    <property type="term" value="F:chitin binding"/>
    <property type="evidence" value="ECO:0007669"/>
    <property type="project" value="UniProtKB-KW"/>
</dbReference>
<dbReference type="EMBL" id="JAGTJQ010000005">
    <property type="protein sequence ID" value="KAH7031560.1"/>
    <property type="molecule type" value="Genomic_DNA"/>
</dbReference>
<dbReference type="InterPro" id="IPR017853">
    <property type="entry name" value="GH"/>
</dbReference>
<evidence type="ECO:0000256" key="3">
    <source>
        <dbReference type="SAM" id="Phobius"/>
    </source>
</evidence>
<evidence type="ECO:0000256" key="2">
    <source>
        <dbReference type="ARBA" id="ARBA00023026"/>
    </source>
</evidence>
<keyword evidence="3" id="KW-1133">Transmembrane helix</keyword>
<proteinExistence type="predicted"/>
<dbReference type="Gene3D" id="3.20.20.80">
    <property type="entry name" value="Glycosidases"/>
    <property type="match status" value="1"/>
</dbReference>
<comment type="caution">
    <text evidence="4">The sequence shown here is derived from an EMBL/GenBank/DDBJ whole genome shotgun (WGS) entry which is preliminary data.</text>
</comment>
<dbReference type="InterPro" id="IPR053214">
    <property type="entry name" value="LysM12-like"/>
</dbReference>
<dbReference type="InterPro" id="IPR029070">
    <property type="entry name" value="Chitinase_insertion_sf"/>
</dbReference>
<dbReference type="Proteomes" id="UP000756346">
    <property type="component" value="Unassembled WGS sequence"/>
</dbReference>
<keyword evidence="5" id="KW-1185">Reference proteome</keyword>
<keyword evidence="1" id="KW-0147">Chitin-binding</keyword>
<dbReference type="AlphaFoldDB" id="A0A9P8YAA8"/>
<keyword evidence="2" id="KW-0843">Virulence</keyword>
<name>A0A9P8YAA8_9PEZI</name>
<keyword evidence="3" id="KW-0812">Transmembrane</keyword>
<keyword evidence="3" id="KW-0472">Membrane</keyword>
<dbReference type="SUPFAM" id="SSF54556">
    <property type="entry name" value="Chitinase insertion domain"/>
    <property type="match status" value="1"/>
</dbReference>
<dbReference type="PANTHER" id="PTHR47700:SF2">
    <property type="entry name" value="CHITINASE"/>
    <property type="match status" value="1"/>
</dbReference>
<dbReference type="SUPFAM" id="SSF51445">
    <property type="entry name" value="(Trans)glycosidases"/>
    <property type="match status" value="1"/>
</dbReference>
<dbReference type="OrthoDB" id="4768456at2759"/>
<dbReference type="Gene3D" id="3.10.50.10">
    <property type="match status" value="1"/>
</dbReference>
<dbReference type="PANTHER" id="PTHR47700">
    <property type="entry name" value="V CHITINASE, PUTATIVE (AFU_ORTHOLOGUE AFUA_6G13720)-RELATED"/>
    <property type="match status" value="1"/>
</dbReference>
<evidence type="ECO:0000313" key="5">
    <source>
        <dbReference type="Proteomes" id="UP000756346"/>
    </source>
</evidence>
<dbReference type="RefSeq" id="XP_046013240.1">
    <property type="nucleotide sequence ID" value="XM_046151683.1"/>
</dbReference>
<reference evidence="4" key="1">
    <citation type="journal article" date="2021" name="Nat. Commun.">
        <title>Genetic determinants of endophytism in the Arabidopsis root mycobiome.</title>
        <authorList>
            <person name="Mesny F."/>
            <person name="Miyauchi S."/>
            <person name="Thiergart T."/>
            <person name="Pickel B."/>
            <person name="Atanasova L."/>
            <person name="Karlsson M."/>
            <person name="Huettel B."/>
            <person name="Barry K.W."/>
            <person name="Haridas S."/>
            <person name="Chen C."/>
            <person name="Bauer D."/>
            <person name="Andreopoulos W."/>
            <person name="Pangilinan J."/>
            <person name="LaButti K."/>
            <person name="Riley R."/>
            <person name="Lipzen A."/>
            <person name="Clum A."/>
            <person name="Drula E."/>
            <person name="Henrissat B."/>
            <person name="Kohler A."/>
            <person name="Grigoriev I.V."/>
            <person name="Martin F.M."/>
            <person name="Hacquard S."/>
        </authorList>
    </citation>
    <scope>NUCLEOTIDE SEQUENCE</scope>
    <source>
        <strain evidence="4">MPI-CAGE-CH-0230</strain>
    </source>
</reference>
<accession>A0A9P8YAA8</accession>
<sequence>MQTRLKDANESSPAVTKAGVPSSKIYVGESSYGRSFKMADPSCTGPTCKFLGSKNDSPAIKGECTGTGGYISNAELHNIIQDGGSDVESWYDKDSDSYIVTYGGTDWVAFMTEITKERRRGEWKGYNFAGTIDWAVDLQAYTDADATGFNDPGWEEVPDANFPDCTSSYTKLEDIPRDTDNYCNDFYIVQILRDALKASIKQYDTLMADGYDKKFNTYSDAVAKSGNKVIENFMYTKGDDYFSCVIVEESMCRPHDRDYNFPVADGYDKDDVLNPKDVVQDARKDLEGLAPSMDTVIDMIKNKTYTGDTRDLVDALTLPVTMVEDAVDNMQQIDDIVDKWDAEKRKNIILAFLSAVFFLVPVVGQVAGAIGTLANVARIAIIAGTVGNVALGIYDAVDNPENAPLVIFGIILEPLALMDLAKLSKAARARRAMSADEVKALGAKPGGKVEEIEDLIGLKCDKPKKRDFPFGSLPMSSLRGVQYDVPIDGLW</sequence>
<organism evidence="4 5">
    <name type="scientific">Microdochium trichocladiopsis</name>
    <dbReference type="NCBI Taxonomy" id="1682393"/>
    <lineage>
        <taxon>Eukaryota</taxon>
        <taxon>Fungi</taxon>
        <taxon>Dikarya</taxon>
        <taxon>Ascomycota</taxon>
        <taxon>Pezizomycotina</taxon>
        <taxon>Sordariomycetes</taxon>
        <taxon>Xylariomycetidae</taxon>
        <taxon>Xylariales</taxon>
        <taxon>Microdochiaceae</taxon>
        <taxon>Microdochium</taxon>
    </lineage>
</organism>
<dbReference type="GeneID" id="70181229"/>
<evidence type="ECO:0000313" key="4">
    <source>
        <dbReference type="EMBL" id="KAH7031560.1"/>
    </source>
</evidence>
<gene>
    <name evidence="4" type="ORF">B0I36DRAFT_289684</name>
</gene>
<evidence type="ECO:0000256" key="1">
    <source>
        <dbReference type="ARBA" id="ARBA00022669"/>
    </source>
</evidence>
<feature type="transmembrane region" description="Helical" evidence="3">
    <location>
        <begin position="348"/>
        <end position="367"/>
    </location>
</feature>
<protein>
    <submittedName>
        <fullName evidence="4">Uncharacterized protein</fullName>
    </submittedName>
</protein>